<dbReference type="EC" id="2.7.11.1" evidence="1"/>
<evidence type="ECO:0000256" key="2">
    <source>
        <dbReference type="ARBA" id="ARBA00022527"/>
    </source>
</evidence>
<keyword evidence="5" id="KW-0418">Kinase</keyword>
<evidence type="ECO:0000256" key="6">
    <source>
        <dbReference type="ARBA" id="ARBA00022840"/>
    </source>
</evidence>
<proteinExistence type="predicted"/>
<feature type="domain" description="Protein kinase" evidence="10">
    <location>
        <begin position="249"/>
        <end position="614"/>
    </location>
</feature>
<comment type="catalytic activity">
    <reaction evidence="7">
        <text>L-threonyl-[protein] + ATP = O-phospho-L-threonyl-[protein] + ADP + H(+)</text>
        <dbReference type="Rhea" id="RHEA:46608"/>
        <dbReference type="Rhea" id="RHEA-COMP:11060"/>
        <dbReference type="Rhea" id="RHEA-COMP:11605"/>
        <dbReference type="ChEBI" id="CHEBI:15378"/>
        <dbReference type="ChEBI" id="CHEBI:30013"/>
        <dbReference type="ChEBI" id="CHEBI:30616"/>
        <dbReference type="ChEBI" id="CHEBI:61977"/>
        <dbReference type="ChEBI" id="CHEBI:456216"/>
        <dbReference type="EC" id="2.7.11.1"/>
    </reaction>
</comment>
<dbReference type="Pfam" id="PF00069">
    <property type="entry name" value="Pkinase"/>
    <property type="match status" value="2"/>
</dbReference>
<keyword evidence="3" id="KW-0808">Transferase</keyword>
<dbReference type="InterPro" id="IPR011009">
    <property type="entry name" value="Kinase-like_dom_sf"/>
</dbReference>
<name>A0ABR1KFU5_9PEZI</name>
<organism evidence="12 13">
    <name type="scientific">Phyllosticta citriasiana</name>
    <dbReference type="NCBI Taxonomy" id="595635"/>
    <lineage>
        <taxon>Eukaryota</taxon>
        <taxon>Fungi</taxon>
        <taxon>Dikarya</taxon>
        <taxon>Ascomycota</taxon>
        <taxon>Pezizomycotina</taxon>
        <taxon>Dothideomycetes</taxon>
        <taxon>Dothideomycetes incertae sedis</taxon>
        <taxon>Botryosphaeriales</taxon>
        <taxon>Phyllostictaceae</taxon>
        <taxon>Phyllosticta</taxon>
    </lineage>
</organism>
<evidence type="ECO:0000313" key="12">
    <source>
        <dbReference type="EMBL" id="KAK7513029.1"/>
    </source>
</evidence>
<comment type="catalytic activity">
    <reaction evidence="8">
        <text>L-seryl-[protein] + ATP = O-phospho-L-seryl-[protein] + ADP + H(+)</text>
        <dbReference type="Rhea" id="RHEA:17989"/>
        <dbReference type="Rhea" id="RHEA-COMP:9863"/>
        <dbReference type="Rhea" id="RHEA-COMP:11604"/>
        <dbReference type="ChEBI" id="CHEBI:15378"/>
        <dbReference type="ChEBI" id="CHEBI:29999"/>
        <dbReference type="ChEBI" id="CHEBI:30616"/>
        <dbReference type="ChEBI" id="CHEBI:83421"/>
        <dbReference type="ChEBI" id="CHEBI:456216"/>
        <dbReference type="EC" id="2.7.11.1"/>
    </reaction>
</comment>
<dbReference type="Gene3D" id="1.10.510.10">
    <property type="entry name" value="Transferase(Phosphotransferase) domain 1"/>
    <property type="match status" value="2"/>
</dbReference>
<keyword evidence="13" id="KW-1185">Reference proteome</keyword>
<dbReference type="EMBL" id="JBBPHU010000010">
    <property type="protein sequence ID" value="KAK7513029.1"/>
    <property type="molecule type" value="Genomic_DNA"/>
</dbReference>
<evidence type="ECO:0000256" key="5">
    <source>
        <dbReference type="ARBA" id="ARBA00022777"/>
    </source>
</evidence>
<dbReference type="PANTHER" id="PTHR24356">
    <property type="entry name" value="SERINE/THREONINE-PROTEIN KINASE"/>
    <property type="match status" value="1"/>
</dbReference>
<keyword evidence="4" id="KW-0547">Nucleotide-binding</keyword>
<dbReference type="InterPro" id="IPR050236">
    <property type="entry name" value="Ser_Thr_kinase_AGC"/>
</dbReference>
<dbReference type="Proteomes" id="UP001363622">
    <property type="component" value="Unassembled WGS sequence"/>
</dbReference>
<feature type="domain" description="AGC-kinase C-terminal" evidence="11">
    <location>
        <begin position="653"/>
        <end position="799"/>
    </location>
</feature>
<evidence type="ECO:0000256" key="9">
    <source>
        <dbReference type="SAM" id="MobiDB-lite"/>
    </source>
</evidence>
<comment type="caution">
    <text evidence="12">The sequence shown here is derived from an EMBL/GenBank/DDBJ whole genome shotgun (WGS) entry which is preliminary data.</text>
</comment>
<feature type="region of interest" description="Disordered" evidence="9">
    <location>
        <begin position="183"/>
        <end position="204"/>
    </location>
</feature>
<dbReference type="InterPro" id="IPR000961">
    <property type="entry name" value="AGC-kinase_C"/>
</dbReference>
<feature type="compositionally biased region" description="Polar residues" evidence="9">
    <location>
        <begin position="88"/>
        <end position="97"/>
    </location>
</feature>
<sequence>MTFFSHNPYKKRTVIHRRPHNRPSIFFGRAKDIVVSSSTRSASAPGILSAVIGDAIPSLSFPNNSSSSPEKSNSLSPPTSASTAPTSFNDSTSNGHSAASAISKLRPHSPIKSGAFSGSTVAPTGGSTETTLSLHKSARSTSSSNSIPVQQADLDQIKPSVGTIEAVAATKVFFETHFNQLQSSQASARQKRRESLEERLGLQSASKEQREDAIKKWLRAESDHLRQIRVWKSHSLIRRRSKGISIAGYEVVRILGKGSFGVVRLVREREVPPSKAPRLESESDIERLDGGKGEPERGRPRLSDPCQQVFAMKVIRKSEMLRNCQEGHLRAERDFLVASENSRWVVPLIASFQDNTNLYLVMEYMVGGDFLGFLMRQDVLDERVAQWYVAEMILCVEEAHKMNWIHRDVKPDNFLIAASGHLKISDFGLAFDGHWAHNQTYFSDKRYSLLQKFGIKVRGDEHDEEEEERNKLEKQRTAGANGSANVPFGLGRMQTKPSMFTIKEKLSASNPDSKEENPLSWMNRNQQRRLAKSVVGTSQYMAPEVIKGEEYDGRCDWWSIGIILYERWGGEGNDRIPLAPVTYYAISLIKSLLTDKENRLSSHEYRQNDSNPYLVPRHQRHRSFGMPSGSDSRAKSFVVPDDAREIKEHPFFHGIDWARLHRCRPPFVPHIRHGQDLTKYFDDEQQILGSSADVDADDADSSRSSVVEAPAKVDSVAAAAAAGGDNDCVGLMSGVEYQAGPLEALVGKGKGKRKVKEKKRPRDKLLRDPYLKKQVLEARKKGAFIGYTYRRPKEVMRTAGLGIA</sequence>
<accession>A0ABR1KFU5</accession>
<dbReference type="PROSITE" id="PS50011">
    <property type="entry name" value="PROTEIN_KINASE_DOM"/>
    <property type="match status" value="1"/>
</dbReference>
<gene>
    <name evidence="12" type="ORF">IWZ03DRAFT_316108</name>
</gene>
<evidence type="ECO:0000256" key="8">
    <source>
        <dbReference type="ARBA" id="ARBA00048679"/>
    </source>
</evidence>
<evidence type="ECO:0000256" key="4">
    <source>
        <dbReference type="ARBA" id="ARBA00022741"/>
    </source>
</evidence>
<reference evidence="12 13" key="1">
    <citation type="submission" date="2024-04" db="EMBL/GenBank/DDBJ databases">
        <title>Phyllosticta paracitricarpa is synonymous to the EU quarantine fungus P. citricarpa based on phylogenomic analyses.</title>
        <authorList>
            <consortium name="Lawrence Berkeley National Laboratory"/>
            <person name="Van Ingen-Buijs V.A."/>
            <person name="Van Westerhoven A.C."/>
            <person name="Haridas S."/>
            <person name="Skiadas P."/>
            <person name="Martin F."/>
            <person name="Groenewald J.Z."/>
            <person name="Crous P.W."/>
            <person name="Seidl M.F."/>
        </authorList>
    </citation>
    <scope>NUCLEOTIDE SEQUENCE [LARGE SCALE GENOMIC DNA]</scope>
    <source>
        <strain evidence="12 13">CBS 123371</strain>
    </source>
</reference>
<protein>
    <recommendedName>
        <fullName evidence="1">non-specific serine/threonine protein kinase</fullName>
        <ecNumber evidence="1">2.7.11.1</ecNumber>
    </recommendedName>
</protein>
<dbReference type="SMART" id="SM00220">
    <property type="entry name" value="S_TKc"/>
    <property type="match status" value="1"/>
</dbReference>
<dbReference type="InterPro" id="IPR000719">
    <property type="entry name" value="Prot_kinase_dom"/>
</dbReference>
<keyword evidence="2" id="KW-0723">Serine/threonine-protein kinase</keyword>
<dbReference type="Gene3D" id="3.30.200.20">
    <property type="entry name" value="Phosphorylase Kinase, domain 1"/>
    <property type="match status" value="2"/>
</dbReference>
<evidence type="ECO:0000259" key="10">
    <source>
        <dbReference type="PROSITE" id="PS50011"/>
    </source>
</evidence>
<evidence type="ECO:0000259" key="11">
    <source>
        <dbReference type="PROSITE" id="PS51285"/>
    </source>
</evidence>
<dbReference type="CDD" id="cd21742">
    <property type="entry name" value="MobB_NDR_LATS-like"/>
    <property type="match status" value="1"/>
</dbReference>
<dbReference type="PANTHER" id="PTHR24356:SF400">
    <property type="entry name" value="SERINE_THREONINE-PROTEIN KINASE CBK1"/>
    <property type="match status" value="1"/>
</dbReference>
<keyword evidence="6" id="KW-0067">ATP-binding</keyword>
<feature type="compositionally biased region" description="Polar residues" evidence="9">
    <location>
        <begin position="116"/>
        <end position="149"/>
    </location>
</feature>
<feature type="compositionally biased region" description="Low complexity" evidence="9">
    <location>
        <begin position="62"/>
        <end position="87"/>
    </location>
</feature>
<evidence type="ECO:0000313" key="13">
    <source>
        <dbReference type="Proteomes" id="UP001363622"/>
    </source>
</evidence>
<feature type="region of interest" description="Disordered" evidence="9">
    <location>
        <begin position="62"/>
        <end position="151"/>
    </location>
</feature>
<evidence type="ECO:0000256" key="7">
    <source>
        <dbReference type="ARBA" id="ARBA00047899"/>
    </source>
</evidence>
<feature type="region of interest" description="Disordered" evidence="9">
    <location>
        <begin position="460"/>
        <end position="488"/>
    </location>
</feature>
<dbReference type="PROSITE" id="PS51285">
    <property type="entry name" value="AGC_KINASE_CTER"/>
    <property type="match status" value="1"/>
</dbReference>
<evidence type="ECO:0000256" key="1">
    <source>
        <dbReference type="ARBA" id="ARBA00012513"/>
    </source>
</evidence>
<dbReference type="SUPFAM" id="SSF56112">
    <property type="entry name" value="Protein kinase-like (PK-like)"/>
    <property type="match status" value="1"/>
</dbReference>
<dbReference type="InterPro" id="IPR059233">
    <property type="entry name" value="MobB_NdrA/B/Cbk1"/>
</dbReference>
<feature type="region of interest" description="Disordered" evidence="9">
    <location>
        <begin position="273"/>
        <end position="302"/>
    </location>
</feature>
<evidence type="ECO:0000256" key="3">
    <source>
        <dbReference type="ARBA" id="ARBA00022679"/>
    </source>
</evidence>